<reference evidence="10 11" key="1">
    <citation type="submission" date="2016-04" db="EMBL/GenBank/DDBJ databases">
        <title>ATOL: Assembling a taxonomically balanced genome-scale reconstruction of the evolutionary history of the Enterobacteriaceae.</title>
        <authorList>
            <person name="Plunkett G.III."/>
            <person name="Neeno-Eckwall E.C."/>
            <person name="Glasner J.D."/>
            <person name="Perna N.T."/>
        </authorList>
    </citation>
    <scope>NUCLEOTIDE SEQUENCE [LARGE SCALE GENOMIC DNA]</scope>
    <source>
        <strain evidence="10 11">ATCC 35613</strain>
    </source>
</reference>
<keyword evidence="5 7" id="KW-1133">Transmembrane helix</keyword>
<name>A0A1B7JPD3_9GAMM</name>
<dbReference type="InterPro" id="IPR048454">
    <property type="entry name" value="YetF_N"/>
</dbReference>
<accession>A0A1B7JPD3</accession>
<dbReference type="EMBL" id="LXEW01000040">
    <property type="protein sequence ID" value="OAT49767.1"/>
    <property type="molecule type" value="Genomic_DNA"/>
</dbReference>
<evidence type="ECO:0000259" key="9">
    <source>
        <dbReference type="Pfam" id="PF20730"/>
    </source>
</evidence>
<feature type="domain" description="YetF-like N-terminal transmembrane" evidence="9">
    <location>
        <begin position="5"/>
        <end position="80"/>
    </location>
</feature>
<evidence type="ECO:0000313" key="10">
    <source>
        <dbReference type="EMBL" id="OAT49767.1"/>
    </source>
</evidence>
<dbReference type="RefSeq" id="WP_068439490.1">
    <property type="nucleotide sequence ID" value="NZ_LXEW01000040.1"/>
</dbReference>
<keyword evidence="6 7" id="KW-0472">Membrane</keyword>
<evidence type="ECO:0000259" key="8">
    <source>
        <dbReference type="Pfam" id="PF04239"/>
    </source>
</evidence>
<dbReference type="PATRIC" id="fig|1354272.4.peg.2995"/>
<evidence type="ECO:0000256" key="7">
    <source>
        <dbReference type="SAM" id="Phobius"/>
    </source>
</evidence>
<dbReference type="InterPro" id="IPR023090">
    <property type="entry name" value="UPF0702_alpha/beta_dom_sf"/>
</dbReference>
<dbReference type="Gene3D" id="3.30.240.20">
    <property type="entry name" value="bsu07140 like domains"/>
    <property type="match status" value="2"/>
</dbReference>
<evidence type="ECO:0000256" key="5">
    <source>
        <dbReference type="ARBA" id="ARBA00022989"/>
    </source>
</evidence>
<keyword evidence="11" id="KW-1185">Reference proteome</keyword>
<sequence length="229" mass="26276">MTYYYTLVIIKFIIGFAIVLTHMNFSGKTQLSQMTPIDFIGNFVLGGIIGGVIYSDTIPLYQYVIMLVMGVMFISFLNYLTKKFNFFRSVTIGNPIPIIKNGQFIMENILEKGNKIDILNISSRIHAQGIHSFQEIYYAQIEPDGQLTIICDKNNMPSVILMKDGVIRTNELASIERDEAWLKQQIEIQGIESIEDIFLAEFWRGEISFILKDGKIKRQDEQRLKVVAE</sequence>
<comment type="caution">
    <text evidence="10">The sequence shown here is derived from an EMBL/GenBank/DDBJ whole genome shotgun (WGS) entry which is preliminary data.</text>
</comment>
<feature type="transmembrane region" description="Helical" evidence="7">
    <location>
        <begin position="60"/>
        <end position="80"/>
    </location>
</feature>
<protein>
    <submittedName>
        <fullName evidence="10">Putative membrane protein</fullName>
    </submittedName>
</protein>
<dbReference type="GO" id="GO:0005886">
    <property type="term" value="C:plasma membrane"/>
    <property type="evidence" value="ECO:0007669"/>
    <property type="project" value="UniProtKB-SubCell"/>
</dbReference>
<evidence type="ECO:0000256" key="3">
    <source>
        <dbReference type="ARBA" id="ARBA00022475"/>
    </source>
</evidence>
<feature type="transmembrane region" description="Helical" evidence="7">
    <location>
        <begin position="6"/>
        <end position="25"/>
    </location>
</feature>
<dbReference type="Pfam" id="PF20730">
    <property type="entry name" value="YetF_N"/>
    <property type="match status" value="1"/>
</dbReference>
<dbReference type="OrthoDB" id="9778331at2"/>
<dbReference type="PANTHER" id="PTHR34582:SF6">
    <property type="entry name" value="UPF0702 TRANSMEMBRANE PROTEIN YCAP"/>
    <property type="match status" value="1"/>
</dbReference>
<organism evidence="10 11">
    <name type="scientific">Providencia heimbachae ATCC 35613</name>
    <dbReference type="NCBI Taxonomy" id="1354272"/>
    <lineage>
        <taxon>Bacteria</taxon>
        <taxon>Pseudomonadati</taxon>
        <taxon>Pseudomonadota</taxon>
        <taxon>Gammaproteobacteria</taxon>
        <taxon>Enterobacterales</taxon>
        <taxon>Morganellaceae</taxon>
        <taxon>Providencia</taxon>
    </lineage>
</organism>
<evidence type="ECO:0000313" key="11">
    <source>
        <dbReference type="Proteomes" id="UP000078224"/>
    </source>
</evidence>
<dbReference type="Proteomes" id="UP000078224">
    <property type="component" value="Unassembled WGS sequence"/>
</dbReference>
<proteinExistence type="inferred from homology"/>
<feature type="domain" description="YetF C-terminal" evidence="8">
    <location>
        <begin position="82"/>
        <end position="202"/>
    </location>
</feature>
<comment type="similarity">
    <text evidence="2">Belongs to the UPF0702 family.</text>
</comment>
<keyword evidence="3" id="KW-1003">Cell membrane</keyword>
<dbReference type="PANTHER" id="PTHR34582">
    <property type="entry name" value="UPF0702 TRANSMEMBRANE PROTEIN YCAP"/>
    <property type="match status" value="1"/>
</dbReference>
<dbReference type="InterPro" id="IPR007353">
    <property type="entry name" value="DUF421"/>
</dbReference>
<dbReference type="AlphaFoldDB" id="A0A1B7JPD3"/>
<dbReference type="Pfam" id="PF04239">
    <property type="entry name" value="DUF421"/>
    <property type="match status" value="1"/>
</dbReference>
<feature type="transmembrane region" description="Helical" evidence="7">
    <location>
        <begin position="37"/>
        <end position="54"/>
    </location>
</feature>
<evidence type="ECO:0000256" key="4">
    <source>
        <dbReference type="ARBA" id="ARBA00022692"/>
    </source>
</evidence>
<gene>
    <name evidence="10" type="ORF">M998_2932</name>
</gene>
<evidence type="ECO:0000256" key="6">
    <source>
        <dbReference type="ARBA" id="ARBA00023136"/>
    </source>
</evidence>
<evidence type="ECO:0000256" key="2">
    <source>
        <dbReference type="ARBA" id="ARBA00006448"/>
    </source>
</evidence>
<evidence type="ECO:0000256" key="1">
    <source>
        <dbReference type="ARBA" id="ARBA00004651"/>
    </source>
</evidence>
<keyword evidence="4 7" id="KW-0812">Transmembrane</keyword>
<comment type="subcellular location">
    <subcellularLocation>
        <location evidence="1">Cell membrane</location>
        <topology evidence="1">Multi-pass membrane protein</topology>
    </subcellularLocation>
</comment>